<dbReference type="Pfam" id="PF00196">
    <property type="entry name" value="GerE"/>
    <property type="match status" value="1"/>
</dbReference>
<gene>
    <name evidence="5" type="ORF">ACFSC2_18020</name>
</gene>
<evidence type="ECO:0000256" key="1">
    <source>
        <dbReference type="ARBA" id="ARBA00023015"/>
    </source>
</evidence>
<evidence type="ECO:0000259" key="4">
    <source>
        <dbReference type="PROSITE" id="PS50043"/>
    </source>
</evidence>
<dbReference type="Proteomes" id="UP001597138">
    <property type="component" value="Unassembled WGS sequence"/>
</dbReference>
<dbReference type="PRINTS" id="PR00038">
    <property type="entry name" value="HTHLUXR"/>
</dbReference>
<dbReference type="RefSeq" id="WP_379815728.1">
    <property type="nucleotide sequence ID" value="NZ_JBHUDZ010000016.1"/>
</dbReference>
<dbReference type="InterPro" id="IPR016032">
    <property type="entry name" value="Sig_transdc_resp-reg_C-effctor"/>
</dbReference>
<protein>
    <submittedName>
        <fullName evidence="5">Response regulator transcription factor</fullName>
    </submittedName>
</protein>
<dbReference type="SUPFAM" id="SSF46894">
    <property type="entry name" value="C-terminal effector domain of the bipartite response regulators"/>
    <property type="match status" value="1"/>
</dbReference>
<reference evidence="6" key="1">
    <citation type="journal article" date="2019" name="Int. J. Syst. Evol. Microbiol.">
        <title>The Global Catalogue of Microorganisms (GCM) 10K type strain sequencing project: providing services to taxonomists for standard genome sequencing and annotation.</title>
        <authorList>
            <consortium name="The Broad Institute Genomics Platform"/>
            <consortium name="The Broad Institute Genome Sequencing Center for Infectious Disease"/>
            <person name="Wu L."/>
            <person name="Ma J."/>
        </authorList>
    </citation>
    <scope>NUCLEOTIDE SEQUENCE [LARGE SCALE GENOMIC DNA]</scope>
    <source>
        <strain evidence="6">CCUG 70865</strain>
    </source>
</reference>
<proteinExistence type="predicted"/>
<evidence type="ECO:0000313" key="6">
    <source>
        <dbReference type="Proteomes" id="UP001597138"/>
    </source>
</evidence>
<dbReference type="PROSITE" id="PS00622">
    <property type="entry name" value="HTH_LUXR_1"/>
    <property type="match status" value="1"/>
</dbReference>
<name>A0ABW4HIY9_9FLAO</name>
<feature type="domain" description="HTH luxR-type" evidence="4">
    <location>
        <begin position="189"/>
        <end position="254"/>
    </location>
</feature>
<dbReference type="PROSITE" id="PS50043">
    <property type="entry name" value="HTH_LUXR_2"/>
    <property type="match status" value="1"/>
</dbReference>
<dbReference type="SMART" id="SM00421">
    <property type="entry name" value="HTH_LUXR"/>
    <property type="match status" value="1"/>
</dbReference>
<organism evidence="5 6">
    <name type="scientific">Flavobacterium artemisiae</name>
    <dbReference type="NCBI Taxonomy" id="2126556"/>
    <lineage>
        <taxon>Bacteria</taxon>
        <taxon>Pseudomonadati</taxon>
        <taxon>Bacteroidota</taxon>
        <taxon>Flavobacteriia</taxon>
        <taxon>Flavobacteriales</taxon>
        <taxon>Flavobacteriaceae</taxon>
        <taxon>Flavobacterium</taxon>
    </lineage>
</organism>
<dbReference type="InterPro" id="IPR036388">
    <property type="entry name" value="WH-like_DNA-bd_sf"/>
</dbReference>
<dbReference type="CDD" id="cd06170">
    <property type="entry name" value="LuxR_C_like"/>
    <property type="match status" value="1"/>
</dbReference>
<keyword evidence="2" id="KW-0238">DNA-binding</keyword>
<keyword evidence="1" id="KW-0805">Transcription regulation</keyword>
<evidence type="ECO:0000256" key="3">
    <source>
        <dbReference type="ARBA" id="ARBA00023163"/>
    </source>
</evidence>
<dbReference type="Gene3D" id="1.10.10.10">
    <property type="entry name" value="Winged helix-like DNA-binding domain superfamily/Winged helix DNA-binding domain"/>
    <property type="match status" value="1"/>
</dbReference>
<evidence type="ECO:0000256" key="2">
    <source>
        <dbReference type="ARBA" id="ARBA00023125"/>
    </source>
</evidence>
<dbReference type="InterPro" id="IPR000792">
    <property type="entry name" value="Tscrpt_reg_LuxR_C"/>
</dbReference>
<dbReference type="PANTHER" id="PTHR44688:SF16">
    <property type="entry name" value="DNA-BINDING TRANSCRIPTIONAL ACTIVATOR DEVR_DOSR"/>
    <property type="match status" value="1"/>
</dbReference>
<dbReference type="PANTHER" id="PTHR44688">
    <property type="entry name" value="DNA-BINDING TRANSCRIPTIONAL ACTIVATOR DEVR_DOSR"/>
    <property type="match status" value="1"/>
</dbReference>
<keyword evidence="3" id="KW-0804">Transcription</keyword>
<comment type="caution">
    <text evidence="5">The sequence shown here is derived from an EMBL/GenBank/DDBJ whole genome shotgun (WGS) entry which is preliminary data.</text>
</comment>
<keyword evidence="6" id="KW-1185">Reference proteome</keyword>
<dbReference type="EMBL" id="JBHUDZ010000016">
    <property type="protein sequence ID" value="MFD1604640.1"/>
    <property type="molecule type" value="Genomic_DNA"/>
</dbReference>
<accession>A0ABW4HIY9</accession>
<evidence type="ECO:0000313" key="5">
    <source>
        <dbReference type="EMBL" id="MFD1604640.1"/>
    </source>
</evidence>
<dbReference type="Gene3D" id="3.30.450.20">
    <property type="entry name" value="PAS domain"/>
    <property type="match status" value="1"/>
</dbReference>
<sequence>MSSNLSIENELSVTFLEQNFDIGESNDIEFFKKSVANYVNLEQCVAVLSDYRADKSYIYAGSFGSVFGLSEKYSVIDSAFEDCIFSYLNPDDLVERHALELNFYHFLKTVPHENYSHYSTFSRIRLQNEIQKCSYINHRTTYLKTFSNGSISLALCLYAPSTDLQSRSGIDGKIFNIQTGEIIDAVRYKNNAATILSKREIEVLKQVSKGRKSEQIAAEMHISVYTVRRHRQNIIEKMKVTNTAEAVKTALVMGIISL</sequence>